<accession>A0A0E9VYH1</accession>
<reference evidence="1" key="1">
    <citation type="submission" date="2014-11" db="EMBL/GenBank/DDBJ databases">
        <authorList>
            <person name="Amaro Gonzalez C."/>
        </authorList>
    </citation>
    <scope>NUCLEOTIDE SEQUENCE</scope>
</reference>
<sequence>MCWGCRHSDCTLSLCSIFRCA</sequence>
<protein>
    <submittedName>
        <fullName evidence="1">Uncharacterized protein</fullName>
    </submittedName>
</protein>
<reference evidence="1" key="2">
    <citation type="journal article" date="2015" name="Fish Shellfish Immunol.">
        <title>Early steps in the European eel (Anguilla anguilla)-Vibrio vulnificus interaction in the gills: Role of the RtxA13 toxin.</title>
        <authorList>
            <person name="Callol A."/>
            <person name="Pajuelo D."/>
            <person name="Ebbesson L."/>
            <person name="Teles M."/>
            <person name="MacKenzie S."/>
            <person name="Amaro C."/>
        </authorList>
    </citation>
    <scope>NUCLEOTIDE SEQUENCE</scope>
</reference>
<dbReference type="EMBL" id="GBXM01025378">
    <property type="protein sequence ID" value="JAH83199.1"/>
    <property type="molecule type" value="Transcribed_RNA"/>
</dbReference>
<proteinExistence type="predicted"/>
<evidence type="ECO:0000313" key="1">
    <source>
        <dbReference type="EMBL" id="JAH83199.1"/>
    </source>
</evidence>
<dbReference type="AlphaFoldDB" id="A0A0E9VYH1"/>
<name>A0A0E9VYH1_ANGAN</name>
<organism evidence="1">
    <name type="scientific">Anguilla anguilla</name>
    <name type="common">European freshwater eel</name>
    <name type="synonym">Muraena anguilla</name>
    <dbReference type="NCBI Taxonomy" id="7936"/>
    <lineage>
        <taxon>Eukaryota</taxon>
        <taxon>Metazoa</taxon>
        <taxon>Chordata</taxon>
        <taxon>Craniata</taxon>
        <taxon>Vertebrata</taxon>
        <taxon>Euteleostomi</taxon>
        <taxon>Actinopterygii</taxon>
        <taxon>Neopterygii</taxon>
        <taxon>Teleostei</taxon>
        <taxon>Anguilliformes</taxon>
        <taxon>Anguillidae</taxon>
        <taxon>Anguilla</taxon>
    </lineage>
</organism>